<dbReference type="Pfam" id="PF26513">
    <property type="entry name" value="Rok_N"/>
    <property type="match status" value="1"/>
</dbReference>
<evidence type="ECO:0000259" key="2">
    <source>
        <dbReference type="Pfam" id="PF26513"/>
    </source>
</evidence>
<gene>
    <name evidence="3" type="ORF">AB447_209660</name>
</gene>
<accession>A0A0T6BV70</accession>
<feature type="coiled-coil region" evidence="1">
    <location>
        <begin position="12"/>
        <end position="43"/>
    </location>
</feature>
<dbReference type="EMBL" id="LECW02000003">
    <property type="protein sequence ID" value="KRT95454.1"/>
    <property type="molecule type" value="Genomic_DNA"/>
</dbReference>
<feature type="domain" description="Rok N-terminal oligomerisation" evidence="2">
    <location>
        <begin position="1"/>
        <end position="41"/>
    </location>
</feature>
<reference evidence="3 4" key="1">
    <citation type="journal article" date="2015" name="Int. J. Syst. Evol. Microbiol.">
        <title>Bacillus glycinifermentans sp. nov., isolated from fermented soybean paste.</title>
        <authorList>
            <person name="Kim S.J."/>
            <person name="Dunlap C.A."/>
            <person name="Kwon S.W."/>
            <person name="Rooney A.P."/>
        </authorList>
    </citation>
    <scope>NUCLEOTIDE SEQUENCE [LARGE SCALE GENOMIC DNA]</scope>
    <source>
        <strain evidence="3 4">GO-13</strain>
    </source>
</reference>
<organism evidence="3 4">
    <name type="scientific">Bacillus glycinifermentans</name>
    <dbReference type="NCBI Taxonomy" id="1664069"/>
    <lineage>
        <taxon>Bacteria</taxon>
        <taxon>Bacillati</taxon>
        <taxon>Bacillota</taxon>
        <taxon>Bacilli</taxon>
        <taxon>Bacillales</taxon>
        <taxon>Bacillaceae</taxon>
        <taxon>Bacillus</taxon>
    </lineage>
</organism>
<keyword evidence="1" id="KW-0175">Coiled coil</keyword>
<dbReference type="Proteomes" id="UP000036168">
    <property type="component" value="Unassembled WGS sequence"/>
</dbReference>
<dbReference type="AlphaFoldDB" id="A0A0T6BV70"/>
<comment type="caution">
    <text evidence="3">The sequence shown here is derived from an EMBL/GenBank/DDBJ whole genome shotgun (WGS) entry which is preliminary data.</text>
</comment>
<dbReference type="OrthoDB" id="2452961at2"/>
<dbReference type="InterPro" id="IPR058971">
    <property type="entry name" value="Rok_N_oligomerisation"/>
</dbReference>
<dbReference type="RefSeq" id="WP_048355044.1">
    <property type="nucleotide sequence ID" value="NZ_JARRTL010000005.1"/>
</dbReference>
<sequence length="84" mass="9888">MFTEREALRLRCEQLNDAEINLLRQLREERNEIYSKLRELDNQNNPDEATDANMIHKKSLLELANETVKSFEKNKSANCVILKP</sequence>
<evidence type="ECO:0000256" key="1">
    <source>
        <dbReference type="SAM" id="Coils"/>
    </source>
</evidence>
<evidence type="ECO:0000313" key="4">
    <source>
        <dbReference type="Proteomes" id="UP000036168"/>
    </source>
</evidence>
<evidence type="ECO:0000313" key="3">
    <source>
        <dbReference type="EMBL" id="KRT95454.1"/>
    </source>
</evidence>
<name>A0A0T6BV70_9BACI</name>
<proteinExistence type="predicted"/>
<protein>
    <recommendedName>
        <fullName evidence="2">Rok N-terminal oligomerisation domain-containing protein</fullName>
    </recommendedName>
</protein>